<evidence type="ECO:0000256" key="1">
    <source>
        <dbReference type="SAM" id="Coils"/>
    </source>
</evidence>
<dbReference type="Pfam" id="PF13801">
    <property type="entry name" value="Metal_resist"/>
    <property type="match status" value="1"/>
</dbReference>
<protein>
    <submittedName>
        <fullName evidence="2">Periplasmic heavy metal sensor</fullName>
    </submittedName>
</protein>
<dbReference type="Gene3D" id="1.20.120.1490">
    <property type="match status" value="1"/>
</dbReference>
<comment type="caution">
    <text evidence="2">The sequence shown here is derived from an EMBL/GenBank/DDBJ whole genome shotgun (WGS) entry which is preliminary data.</text>
</comment>
<dbReference type="InterPro" id="IPR025961">
    <property type="entry name" value="Metal_resist"/>
</dbReference>
<dbReference type="EMBL" id="JAFIRA010000006">
    <property type="protein sequence ID" value="MCJ2542053.1"/>
    <property type="molecule type" value="Genomic_DNA"/>
</dbReference>
<evidence type="ECO:0000313" key="3">
    <source>
        <dbReference type="Proteomes" id="UP000830835"/>
    </source>
</evidence>
<dbReference type="RefSeq" id="WP_244349279.1">
    <property type="nucleotide sequence ID" value="NZ_JAFIRA010000006.1"/>
</dbReference>
<sequence>MKRTLVWIPLLSLGLLYLGAVNQSTVAQPSRPRVTELRRNLRDLNLSAEQLRQLQQIRHRKQEELLDRTLELRTARRQLRELLVSDAPESEVEAQFQRVQRLAQEVNASRFEAVLEMRQVLSPEQRQQLLQAIEDLLPL</sequence>
<name>A0ABT0C8D8_THEVL</name>
<evidence type="ECO:0000313" key="2">
    <source>
        <dbReference type="EMBL" id="MCJ2542053.1"/>
    </source>
</evidence>
<gene>
    <name evidence="2" type="ORF">JX360_03890</name>
</gene>
<reference evidence="2" key="1">
    <citation type="submission" date="2021-02" db="EMBL/GenBank/DDBJ databases">
        <title>The CRISPR/cas machinery reduction and long-range gene transfer in the hot spring cyanobacterium Synechococcus.</title>
        <authorList>
            <person name="Dvorak P."/>
            <person name="Jahodarova E."/>
            <person name="Hasler P."/>
            <person name="Poulickova A."/>
        </authorList>
    </citation>
    <scope>NUCLEOTIDE SEQUENCE</scope>
    <source>
        <strain evidence="2">Rupite</strain>
    </source>
</reference>
<accession>A0ABT0C8D8</accession>
<organism evidence="2 3">
    <name type="scientific">Thermostichus vulcanus str. 'Rupite'</name>
    <dbReference type="NCBI Taxonomy" id="2813851"/>
    <lineage>
        <taxon>Bacteria</taxon>
        <taxon>Bacillati</taxon>
        <taxon>Cyanobacteriota</taxon>
        <taxon>Cyanophyceae</taxon>
        <taxon>Thermostichales</taxon>
        <taxon>Thermostichaceae</taxon>
        <taxon>Thermostichus</taxon>
    </lineage>
</organism>
<dbReference type="Proteomes" id="UP000830835">
    <property type="component" value="Unassembled WGS sequence"/>
</dbReference>
<keyword evidence="1" id="KW-0175">Coiled coil</keyword>
<feature type="coiled-coil region" evidence="1">
    <location>
        <begin position="34"/>
        <end position="64"/>
    </location>
</feature>
<proteinExistence type="predicted"/>
<keyword evidence="3" id="KW-1185">Reference proteome</keyword>